<evidence type="ECO:0000259" key="8">
    <source>
        <dbReference type="PROSITE" id="PS50090"/>
    </source>
</evidence>
<keyword evidence="2" id="KW-0677">Repeat</keyword>
<dbReference type="FunFam" id="1.10.10.60:FF:000016">
    <property type="entry name" value="Transcriptional activator Myb isoform A"/>
    <property type="match status" value="1"/>
</dbReference>
<dbReference type="FunFam" id="1.10.10.60:FF:000010">
    <property type="entry name" value="Transcriptional activator Myb isoform A"/>
    <property type="match status" value="1"/>
</dbReference>
<feature type="region of interest" description="Disordered" evidence="7">
    <location>
        <begin position="755"/>
        <end position="774"/>
    </location>
</feature>
<dbReference type="GO" id="GO:0000978">
    <property type="term" value="F:RNA polymerase II cis-regulatory region sequence-specific DNA binding"/>
    <property type="evidence" value="ECO:0007669"/>
    <property type="project" value="TreeGrafter"/>
</dbReference>
<dbReference type="GO" id="GO:0005634">
    <property type="term" value="C:nucleus"/>
    <property type="evidence" value="ECO:0007669"/>
    <property type="project" value="UniProtKB-SubCell"/>
</dbReference>
<keyword evidence="5" id="KW-0804">Transcription</keyword>
<evidence type="ECO:0000313" key="11">
    <source>
        <dbReference type="Proteomes" id="UP001370490"/>
    </source>
</evidence>
<evidence type="ECO:0000256" key="7">
    <source>
        <dbReference type="SAM" id="MobiDB-lite"/>
    </source>
</evidence>
<gene>
    <name evidence="10" type="ORF">RJ641_026064</name>
</gene>
<reference evidence="10 11" key="1">
    <citation type="submission" date="2023-12" db="EMBL/GenBank/DDBJ databases">
        <title>A high-quality genome assembly for Dillenia turbinata (Dilleniales).</title>
        <authorList>
            <person name="Chanderbali A."/>
        </authorList>
    </citation>
    <scope>NUCLEOTIDE SEQUENCE [LARGE SCALE GENOMIC DNA]</scope>
    <source>
        <strain evidence="10">LSX21</strain>
        <tissue evidence="10">Leaf</tissue>
    </source>
</reference>
<organism evidence="10 11">
    <name type="scientific">Dillenia turbinata</name>
    <dbReference type="NCBI Taxonomy" id="194707"/>
    <lineage>
        <taxon>Eukaryota</taxon>
        <taxon>Viridiplantae</taxon>
        <taxon>Streptophyta</taxon>
        <taxon>Embryophyta</taxon>
        <taxon>Tracheophyta</taxon>
        <taxon>Spermatophyta</taxon>
        <taxon>Magnoliopsida</taxon>
        <taxon>eudicotyledons</taxon>
        <taxon>Gunneridae</taxon>
        <taxon>Pentapetalae</taxon>
        <taxon>Dilleniales</taxon>
        <taxon>Dilleniaceae</taxon>
        <taxon>Dillenia</taxon>
    </lineage>
</organism>
<evidence type="ECO:0000256" key="6">
    <source>
        <dbReference type="ARBA" id="ARBA00023242"/>
    </source>
</evidence>
<evidence type="ECO:0000256" key="4">
    <source>
        <dbReference type="ARBA" id="ARBA00023125"/>
    </source>
</evidence>
<feature type="region of interest" description="Disordered" evidence="7">
    <location>
        <begin position="720"/>
        <end position="741"/>
    </location>
</feature>
<keyword evidence="11" id="KW-1185">Reference proteome</keyword>
<dbReference type="InterPro" id="IPR001005">
    <property type="entry name" value="SANT/Myb"/>
</dbReference>
<dbReference type="Proteomes" id="UP001370490">
    <property type="component" value="Unassembled WGS sequence"/>
</dbReference>
<accession>A0AAN8WAW7</accession>
<proteinExistence type="predicted"/>
<keyword evidence="3" id="KW-0805">Transcription regulation</keyword>
<evidence type="ECO:0000259" key="9">
    <source>
        <dbReference type="PROSITE" id="PS51294"/>
    </source>
</evidence>
<dbReference type="Pfam" id="PF00249">
    <property type="entry name" value="Myb_DNA-binding"/>
    <property type="match status" value="3"/>
</dbReference>
<feature type="domain" description="HTH myb-type" evidence="9">
    <location>
        <begin position="150"/>
        <end position="200"/>
    </location>
</feature>
<dbReference type="Gene3D" id="1.10.10.60">
    <property type="entry name" value="Homeodomain-like"/>
    <property type="match status" value="3"/>
</dbReference>
<dbReference type="EMBL" id="JBAMMX010000003">
    <property type="protein sequence ID" value="KAK6944962.1"/>
    <property type="molecule type" value="Genomic_DNA"/>
</dbReference>
<keyword evidence="6" id="KW-0539">Nucleus</keyword>
<feature type="region of interest" description="Disordered" evidence="7">
    <location>
        <begin position="967"/>
        <end position="992"/>
    </location>
</feature>
<sequence length="1054" mass="116260">MASVTPAKARKDKVVATAPDGSSSNDGTPQMRPLHGRTSGPARRSTKGQWTPEEDDILRAAVHRFQGKNWKKIAECFKDRTDVQCLHRWQKVLNPELIKGPWSKEEDDTIIQMVNKYGPKKWSAIAQALPGRIGKQCRERWHNHLNPSINKEAWTQEEELVLIHAHRLVGNKWAELSKFLPGRTDNAIKNHWNSSVKKKINFYEASGLLAQFQGLVHSSNIVLSSLKTEQSNVVAAGSVDRLEGTLDMEEVSECSKDSNTITNLEAEPDMECAILNVMNDPNMRTEPEEGHIPSLRSPEHAMQEVPYMVVPPDQNLLHETETTECINGLLSSTELPALSLFDCFQESPRLFGTSEPCLGRDGVENTESILSRGSLEFLRAAIEEDMRINSENLEQHLATEIECLETTSSEERNQLNFTQENVGKCSSKMKTGVSNNSLHHQSILQRLATMKSSARENDGGWGCLSSKHKIGTEVKRVKDAPLQIRDMEPDSSSYDLFIDVITDGETSKTCQQPKPNETLDTPKLVPVDIFCQSNSESTEKLPTINEKRGQNLKLNESKDGGKPVSQDAFSASDQDSDDRSPQHVQQENSGALFYEPPRFPSLDIPFVSCDLIASSGDPQQDYSPLGIRKLMMSNFSAPCFFLDSPAHADTPDALLRNAAKSFTSTPSIIKKRPRELLSPSEGRKGEKKLERDAVGLFGTSSLASDFSCLDIDDGKRPNSILKTSSKGAHNGEKNVRFSSHGKANLDQDFEGIEENSMHAHSRTSKENVDTSNPGNKSILEANPYGAKQSGALVEHNLNDLLIFSPDQDGHQMIRALNAGNASPRNQYCRILGTASDQGCLTKSSSKLQSGEKNNETQLVATKASEQSPLIDLSEISFENAGDAVDMQSLFGGTPGIKRGIESPSAWKSPWFMSAFLPGFGVGADVTAEDWAYFMSPGLKSYDVISLMRQMNEQTASAFADARDVLAGNDPQESSKTKLPSSQVPLQEENHVTDNEQENIPCNILMERRILDFSECGTPVKGADNKMPSGIESYSSFSSPSSYLMKSCRALTIKN</sequence>
<dbReference type="FunFam" id="1.10.10.60:FF:000324">
    <property type="entry name" value="Transcription factor MYB3R-2"/>
    <property type="match status" value="1"/>
</dbReference>
<dbReference type="InterPro" id="IPR050560">
    <property type="entry name" value="MYB_TF"/>
</dbReference>
<evidence type="ECO:0000256" key="3">
    <source>
        <dbReference type="ARBA" id="ARBA00023015"/>
    </source>
</evidence>
<evidence type="ECO:0000313" key="10">
    <source>
        <dbReference type="EMBL" id="KAK6944962.1"/>
    </source>
</evidence>
<feature type="compositionally biased region" description="Polar residues" evidence="7">
    <location>
        <begin position="970"/>
        <end position="984"/>
    </location>
</feature>
<dbReference type="PANTHER" id="PTHR45614:SF266">
    <property type="entry name" value="TRANSCRIPTION FACTOR MYB3R-4"/>
    <property type="match status" value="1"/>
</dbReference>
<keyword evidence="4" id="KW-0238">DNA-binding</keyword>
<evidence type="ECO:0000256" key="1">
    <source>
        <dbReference type="ARBA" id="ARBA00004123"/>
    </source>
</evidence>
<dbReference type="CDD" id="cd00167">
    <property type="entry name" value="SANT"/>
    <property type="match status" value="3"/>
</dbReference>
<dbReference type="InterPro" id="IPR017930">
    <property type="entry name" value="Myb_dom"/>
</dbReference>
<dbReference type="PANTHER" id="PTHR45614">
    <property type="entry name" value="MYB PROTEIN-RELATED"/>
    <property type="match status" value="1"/>
</dbReference>
<dbReference type="SMART" id="SM00717">
    <property type="entry name" value="SANT"/>
    <property type="match status" value="3"/>
</dbReference>
<dbReference type="PROSITE" id="PS51294">
    <property type="entry name" value="HTH_MYB"/>
    <property type="match status" value="3"/>
</dbReference>
<dbReference type="InterPro" id="IPR009057">
    <property type="entry name" value="Homeodomain-like_sf"/>
</dbReference>
<feature type="region of interest" description="Disordered" evidence="7">
    <location>
        <begin position="536"/>
        <end position="587"/>
    </location>
</feature>
<comment type="subcellular location">
    <subcellularLocation>
        <location evidence="1">Nucleus</location>
    </subcellularLocation>
</comment>
<dbReference type="SUPFAM" id="SSF46689">
    <property type="entry name" value="Homeodomain-like"/>
    <property type="match status" value="2"/>
</dbReference>
<feature type="domain" description="HTH myb-type" evidence="9">
    <location>
        <begin position="47"/>
        <end position="93"/>
    </location>
</feature>
<dbReference type="PROSITE" id="PS50090">
    <property type="entry name" value="MYB_LIKE"/>
    <property type="match status" value="3"/>
</dbReference>
<evidence type="ECO:0000256" key="5">
    <source>
        <dbReference type="ARBA" id="ARBA00023163"/>
    </source>
</evidence>
<protein>
    <submittedName>
        <fullName evidence="10">SANT/Myb domain</fullName>
    </submittedName>
</protein>
<comment type="caution">
    <text evidence="10">The sequence shown here is derived from an EMBL/GenBank/DDBJ whole genome shotgun (WGS) entry which is preliminary data.</text>
</comment>
<feature type="domain" description="HTH myb-type" evidence="9">
    <location>
        <begin position="94"/>
        <end position="149"/>
    </location>
</feature>
<feature type="region of interest" description="Disordered" evidence="7">
    <location>
        <begin position="1"/>
        <end position="53"/>
    </location>
</feature>
<dbReference type="GO" id="GO:0000981">
    <property type="term" value="F:DNA-binding transcription factor activity, RNA polymerase II-specific"/>
    <property type="evidence" value="ECO:0007669"/>
    <property type="project" value="TreeGrafter"/>
</dbReference>
<feature type="domain" description="Myb-like" evidence="8">
    <location>
        <begin position="146"/>
        <end position="196"/>
    </location>
</feature>
<feature type="domain" description="Myb-like" evidence="8">
    <location>
        <begin position="94"/>
        <end position="145"/>
    </location>
</feature>
<dbReference type="AlphaFoldDB" id="A0AAN8WAW7"/>
<feature type="domain" description="Myb-like" evidence="8">
    <location>
        <begin position="42"/>
        <end position="93"/>
    </location>
</feature>
<feature type="compositionally biased region" description="Basic and acidic residues" evidence="7">
    <location>
        <begin position="545"/>
        <end position="561"/>
    </location>
</feature>
<name>A0AAN8WAW7_9MAGN</name>
<evidence type="ECO:0000256" key="2">
    <source>
        <dbReference type="ARBA" id="ARBA00022737"/>
    </source>
</evidence>